<protein>
    <submittedName>
        <fullName evidence="1">Uncharacterized protein FLJ37770</fullName>
    </submittedName>
</protein>
<proteinExistence type="predicted"/>
<dbReference type="Proteomes" id="UP000886998">
    <property type="component" value="Unassembled WGS sequence"/>
</dbReference>
<dbReference type="Gene3D" id="1.10.10.1450">
    <property type="match status" value="1"/>
</dbReference>
<accession>A0A8X6IUJ7</accession>
<keyword evidence="2" id="KW-1185">Reference proteome</keyword>
<gene>
    <name evidence="1" type="primary">EAI_03167</name>
    <name evidence="1" type="ORF">TNIN_389111</name>
</gene>
<dbReference type="AlphaFoldDB" id="A0A8X6IUJ7"/>
<dbReference type="PANTHER" id="PTHR46060:SF1">
    <property type="entry name" value="MARINER MOS1 TRANSPOSASE-LIKE PROTEIN"/>
    <property type="match status" value="1"/>
</dbReference>
<comment type="caution">
    <text evidence="1">The sequence shown here is derived from an EMBL/GenBank/DDBJ whole genome shotgun (WGS) entry which is preliminary data.</text>
</comment>
<dbReference type="OrthoDB" id="6420373at2759"/>
<reference evidence="1" key="1">
    <citation type="submission" date="2020-08" db="EMBL/GenBank/DDBJ databases">
        <title>Multicomponent nature underlies the extraordinary mechanical properties of spider dragline silk.</title>
        <authorList>
            <person name="Kono N."/>
            <person name="Nakamura H."/>
            <person name="Mori M."/>
            <person name="Yoshida Y."/>
            <person name="Ohtoshi R."/>
            <person name="Malay A.D."/>
            <person name="Moran D.A.P."/>
            <person name="Tomita M."/>
            <person name="Numata K."/>
            <person name="Arakawa K."/>
        </authorList>
    </citation>
    <scope>NUCLEOTIDE SEQUENCE</scope>
</reference>
<name>A0A8X6IUJ7_9ARAC</name>
<dbReference type="EMBL" id="BMAV01027632">
    <property type="protein sequence ID" value="GFS61027.1"/>
    <property type="molecule type" value="Genomic_DNA"/>
</dbReference>
<evidence type="ECO:0000313" key="1">
    <source>
        <dbReference type="EMBL" id="GFS61027.1"/>
    </source>
</evidence>
<dbReference type="PANTHER" id="PTHR46060">
    <property type="entry name" value="MARINER MOS1 TRANSPOSASE-LIKE PROTEIN"/>
    <property type="match status" value="1"/>
</dbReference>
<evidence type="ECO:0000313" key="2">
    <source>
        <dbReference type="Proteomes" id="UP000886998"/>
    </source>
</evidence>
<organism evidence="1 2">
    <name type="scientific">Trichonephila inaurata madagascariensis</name>
    <dbReference type="NCBI Taxonomy" id="2747483"/>
    <lineage>
        <taxon>Eukaryota</taxon>
        <taxon>Metazoa</taxon>
        <taxon>Ecdysozoa</taxon>
        <taxon>Arthropoda</taxon>
        <taxon>Chelicerata</taxon>
        <taxon>Arachnida</taxon>
        <taxon>Araneae</taxon>
        <taxon>Araneomorphae</taxon>
        <taxon>Entelegynae</taxon>
        <taxon>Araneoidea</taxon>
        <taxon>Nephilidae</taxon>
        <taxon>Trichonephila</taxon>
        <taxon>Trichonephila inaurata</taxon>
    </lineage>
</organism>
<dbReference type="InterPro" id="IPR052709">
    <property type="entry name" value="Transposase-MT_Hybrid"/>
</dbReference>
<sequence>MEQRNLEQRWAIKFCVKLGESASVAFQKLKQAYGNILFRDEVFRWYKSFLEGRKHVEEEHRSERPSKIYENIEHVNTPCEIRPPLNIKNVE</sequence>